<dbReference type="InterPro" id="IPR000182">
    <property type="entry name" value="GNAT_dom"/>
</dbReference>
<dbReference type="CDD" id="cd04301">
    <property type="entry name" value="NAT_SF"/>
    <property type="match status" value="1"/>
</dbReference>
<accession>A0AAD6UB82</accession>
<feature type="domain" description="N-acetyltransferase" evidence="1">
    <location>
        <begin position="126"/>
        <end position="192"/>
    </location>
</feature>
<evidence type="ECO:0000313" key="3">
    <source>
        <dbReference type="Proteomes" id="UP001222325"/>
    </source>
</evidence>
<dbReference type="SUPFAM" id="SSF55729">
    <property type="entry name" value="Acyl-CoA N-acyltransferases (Nat)"/>
    <property type="match status" value="1"/>
</dbReference>
<dbReference type="Proteomes" id="UP001222325">
    <property type="component" value="Unassembled WGS sequence"/>
</dbReference>
<dbReference type="PANTHER" id="PTHR42791">
    <property type="entry name" value="GNAT FAMILY ACETYLTRANSFERASE"/>
    <property type="match status" value="1"/>
</dbReference>
<dbReference type="InterPro" id="IPR016181">
    <property type="entry name" value="Acyl_CoA_acyltransferase"/>
</dbReference>
<dbReference type="Pfam" id="PF13673">
    <property type="entry name" value="Acetyltransf_10"/>
    <property type="match status" value="1"/>
</dbReference>
<name>A0AAD6UB82_9AGAR</name>
<dbReference type="PANTHER" id="PTHR42791:SF1">
    <property type="entry name" value="N-ACETYLTRANSFERASE DOMAIN-CONTAINING PROTEIN"/>
    <property type="match status" value="1"/>
</dbReference>
<evidence type="ECO:0000313" key="2">
    <source>
        <dbReference type="EMBL" id="KAJ7097074.1"/>
    </source>
</evidence>
<dbReference type="InterPro" id="IPR052523">
    <property type="entry name" value="Trichothecene_AcTrans"/>
</dbReference>
<evidence type="ECO:0000259" key="1">
    <source>
        <dbReference type="Pfam" id="PF13673"/>
    </source>
</evidence>
<dbReference type="GO" id="GO:0016747">
    <property type="term" value="F:acyltransferase activity, transferring groups other than amino-acyl groups"/>
    <property type="evidence" value="ECO:0007669"/>
    <property type="project" value="InterPro"/>
</dbReference>
<reference evidence="2" key="1">
    <citation type="submission" date="2023-03" db="EMBL/GenBank/DDBJ databases">
        <title>Massive genome expansion in bonnet fungi (Mycena s.s.) driven by repeated elements and novel gene families across ecological guilds.</title>
        <authorList>
            <consortium name="Lawrence Berkeley National Laboratory"/>
            <person name="Harder C.B."/>
            <person name="Miyauchi S."/>
            <person name="Viragh M."/>
            <person name="Kuo A."/>
            <person name="Thoen E."/>
            <person name="Andreopoulos B."/>
            <person name="Lu D."/>
            <person name="Skrede I."/>
            <person name="Drula E."/>
            <person name="Henrissat B."/>
            <person name="Morin E."/>
            <person name="Kohler A."/>
            <person name="Barry K."/>
            <person name="LaButti K."/>
            <person name="Morin E."/>
            <person name="Salamov A."/>
            <person name="Lipzen A."/>
            <person name="Mereny Z."/>
            <person name="Hegedus B."/>
            <person name="Baldrian P."/>
            <person name="Stursova M."/>
            <person name="Weitz H."/>
            <person name="Taylor A."/>
            <person name="Grigoriev I.V."/>
            <person name="Nagy L.G."/>
            <person name="Martin F."/>
            <person name="Kauserud H."/>
        </authorList>
    </citation>
    <scope>NUCLEOTIDE SEQUENCE</scope>
    <source>
        <strain evidence="2">CBHHK173m</strain>
    </source>
</reference>
<gene>
    <name evidence="2" type="ORF">B0H15DRAFT_824710</name>
</gene>
<dbReference type="Gene3D" id="3.40.630.30">
    <property type="match status" value="1"/>
</dbReference>
<protein>
    <recommendedName>
        <fullName evidence="1">N-acetyltransferase domain-containing protein</fullName>
    </recommendedName>
</protein>
<sequence>MSPEPPQVRLVENATDAEIAKATQTLCDAFGGRFFTDELDGDIKLVPYILGAYLKAGLVGGQVYFAEDATEGIVGVAIWFQPGHTSLGTPEQRAAGWDELMGKLSERCRSWWTEFLKLLYDEFVEKQLGAGVMRAAYHLQLIGIHPKYQKRGIGSKLLGIVGEQARVNNTTCVLETPSKQLATKVYGAVGYKIRGCLENIKDADGKPSFSFYVLQKDERGE</sequence>
<comment type="caution">
    <text evidence="2">The sequence shown here is derived from an EMBL/GenBank/DDBJ whole genome shotgun (WGS) entry which is preliminary data.</text>
</comment>
<dbReference type="EMBL" id="JARJCN010000010">
    <property type="protein sequence ID" value="KAJ7097074.1"/>
    <property type="molecule type" value="Genomic_DNA"/>
</dbReference>
<proteinExistence type="predicted"/>
<organism evidence="2 3">
    <name type="scientific">Mycena belliarum</name>
    <dbReference type="NCBI Taxonomy" id="1033014"/>
    <lineage>
        <taxon>Eukaryota</taxon>
        <taxon>Fungi</taxon>
        <taxon>Dikarya</taxon>
        <taxon>Basidiomycota</taxon>
        <taxon>Agaricomycotina</taxon>
        <taxon>Agaricomycetes</taxon>
        <taxon>Agaricomycetidae</taxon>
        <taxon>Agaricales</taxon>
        <taxon>Marasmiineae</taxon>
        <taxon>Mycenaceae</taxon>
        <taxon>Mycena</taxon>
    </lineage>
</organism>
<dbReference type="AlphaFoldDB" id="A0AAD6UB82"/>
<keyword evidence="3" id="KW-1185">Reference proteome</keyword>